<evidence type="ECO:0000313" key="2">
    <source>
        <dbReference type="Proteomes" id="UP000663942"/>
    </source>
</evidence>
<sequence>MIEELKHISAEMNAILPLFLEGNSVTGLFLPTGPSAKFKALAIEAKSILDEELGRLNNYSTGLMNAASSGSQSFIGGPSYATVEEASELVLAGARAVSRKYNRATVSDNPQNSRSYVHQDRISALIAINESAWDFRRLVELCRELNVVAANRCHLSTAMLLRTILNHVPPVLGCETFDQVANNYGGPKKDKSFKEIMQRLQGTIRKIADMHLHSPIRDREDVPTAVQVDFASELDVLLGEVIRVGGSGKGTK</sequence>
<protein>
    <submittedName>
        <fullName evidence="1">Uncharacterized protein</fullName>
    </submittedName>
</protein>
<reference evidence="1 2" key="1">
    <citation type="submission" date="2020-09" db="EMBL/GenBank/DDBJ databases">
        <title>Brevundimonas sp. LVF1 isolated from an oligotrophic pond in Goettingen, Germany.</title>
        <authorList>
            <person name="Friedrich I."/>
            <person name="Klassen A."/>
            <person name="Neubauer H."/>
            <person name="Schneider D."/>
            <person name="Hertel R."/>
            <person name="Daniel R."/>
        </authorList>
    </citation>
    <scope>NUCLEOTIDE SEQUENCE [LARGE SCALE GENOMIC DNA]</scope>
    <source>
        <strain evidence="1 2">LVF1</strain>
    </source>
</reference>
<accession>A0ABX7SRA3</accession>
<evidence type="ECO:0000313" key="1">
    <source>
        <dbReference type="EMBL" id="QTC88968.1"/>
    </source>
</evidence>
<organism evidence="1 2">
    <name type="scientific">Brevundimonas pondensis</name>
    <dbReference type="NCBI Taxonomy" id="2774189"/>
    <lineage>
        <taxon>Bacteria</taxon>
        <taxon>Pseudomonadati</taxon>
        <taxon>Pseudomonadota</taxon>
        <taxon>Alphaproteobacteria</taxon>
        <taxon>Caulobacterales</taxon>
        <taxon>Caulobacteraceae</taxon>
        <taxon>Brevundimonas</taxon>
    </lineage>
</organism>
<dbReference type="RefSeq" id="WP_207826567.1">
    <property type="nucleotide sequence ID" value="NZ_CP062006.1"/>
</dbReference>
<name>A0ABX7SRA3_9CAUL</name>
<keyword evidence="2" id="KW-1185">Reference proteome</keyword>
<proteinExistence type="predicted"/>
<dbReference type="Proteomes" id="UP000663942">
    <property type="component" value="Chromosome"/>
</dbReference>
<dbReference type="EMBL" id="CP062006">
    <property type="protein sequence ID" value="QTC88968.1"/>
    <property type="molecule type" value="Genomic_DNA"/>
</dbReference>
<gene>
    <name evidence="1" type="ORF">IFE19_06425</name>
</gene>